<accession>A0A382CEW1</accession>
<dbReference type="InterPro" id="IPR005362">
    <property type="entry name" value="UPF0164"/>
</dbReference>
<gene>
    <name evidence="1" type="ORF">METZ01_LOCUS177434</name>
</gene>
<evidence type="ECO:0000313" key="1">
    <source>
        <dbReference type="EMBL" id="SVB24580.1"/>
    </source>
</evidence>
<reference evidence="1" key="1">
    <citation type="submission" date="2018-05" db="EMBL/GenBank/DDBJ databases">
        <authorList>
            <person name="Lanie J.A."/>
            <person name="Ng W.-L."/>
            <person name="Kazmierczak K.M."/>
            <person name="Andrzejewski T.M."/>
            <person name="Davidsen T.M."/>
            <person name="Wayne K.J."/>
            <person name="Tettelin H."/>
            <person name="Glass J.I."/>
            <person name="Rusch D."/>
            <person name="Podicherti R."/>
            <person name="Tsui H.-C.T."/>
            <person name="Winkler M.E."/>
        </authorList>
    </citation>
    <scope>NUCLEOTIDE SEQUENCE</scope>
</reference>
<dbReference type="AlphaFoldDB" id="A0A382CEW1"/>
<evidence type="ECO:0008006" key="2">
    <source>
        <dbReference type="Google" id="ProtNLM"/>
    </source>
</evidence>
<organism evidence="1">
    <name type="scientific">marine metagenome</name>
    <dbReference type="NCBI Taxonomy" id="408172"/>
    <lineage>
        <taxon>unclassified sequences</taxon>
        <taxon>metagenomes</taxon>
        <taxon>ecological metagenomes</taxon>
    </lineage>
</organism>
<protein>
    <recommendedName>
        <fullName evidence="2">PorV/PorQ family protein</fullName>
    </recommendedName>
</protein>
<feature type="non-terminal residue" evidence="1">
    <location>
        <position position="276"/>
    </location>
</feature>
<dbReference type="Pfam" id="PF03687">
    <property type="entry name" value="UPF0164"/>
    <property type="match status" value="1"/>
</dbReference>
<proteinExistence type="predicted"/>
<name>A0A382CEW1_9ZZZZ</name>
<dbReference type="Gene3D" id="2.40.160.60">
    <property type="entry name" value="Outer membrane protein transport protein (OMPP1/FadL/TodX)"/>
    <property type="match status" value="1"/>
</dbReference>
<dbReference type="EMBL" id="UINC01034163">
    <property type="protein sequence ID" value="SVB24580.1"/>
    <property type="molecule type" value="Genomic_DNA"/>
</dbReference>
<dbReference type="SUPFAM" id="SSF56935">
    <property type="entry name" value="Porins"/>
    <property type="match status" value="1"/>
</dbReference>
<sequence>MVSKIHIFSFICVIMSVFSLDIKAGTGVGTAGAQFLKIGPGARVDGIGSAFCAIADDVTAVYWNPAGIGQLEGFNLSDTHTYWIADTRFNYLAVAAPVDLVSGTLGLSVTLLTMPEMQITTYQEPDGTGLYYDARDSAVSLAYSRKIKTNSDNKKLFLGINAKYIHQRIHHESAKGIGIDIGTLYHTGWENFRIGITFSNFGPDMHFTGPGLQTDINIVGSVPGSKGQPTATTAKRSAEFDTLAFSLPASFRFGIAFDAIKSSKEVLTFAVDSHHP</sequence>
<dbReference type="NCBIfam" id="NF033709">
    <property type="entry name" value="PorV_fam"/>
    <property type="match status" value="1"/>
</dbReference>